<dbReference type="SUPFAM" id="SSF52540">
    <property type="entry name" value="P-loop containing nucleoside triphosphate hydrolases"/>
    <property type="match status" value="1"/>
</dbReference>
<dbReference type="SUPFAM" id="SSF75712">
    <property type="entry name" value="Rad50 coiled-coil Zn hook"/>
    <property type="match status" value="1"/>
</dbReference>
<keyword evidence="2 9" id="KW-0547">Nucleotide-binding</keyword>
<dbReference type="KEGG" id="ipc:IPA_04190"/>
<keyword evidence="8 9" id="KW-0234">DNA repair</keyword>
<accession>A0A977KB69</accession>
<dbReference type="GO" id="GO:0008270">
    <property type="term" value="F:zinc ion binding"/>
    <property type="evidence" value="ECO:0007669"/>
    <property type="project" value="UniProtKB-UniRule"/>
</dbReference>
<keyword evidence="3 9" id="KW-0227">DNA damage</keyword>
<dbReference type="Gene3D" id="1.10.287.2610">
    <property type="match status" value="1"/>
</dbReference>
<dbReference type="GO" id="GO:0016887">
    <property type="term" value="F:ATP hydrolysis activity"/>
    <property type="evidence" value="ECO:0007669"/>
    <property type="project" value="UniProtKB-UniRule"/>
</dbReference>
<evidence type="ECO:0000256" key="7">
    <source>
        <dbReference type="ARBA" id="ARBA00023054"/>
    </source>
</evidence>
<dbReference type="EMBL" id="CP006868">
    <property type="protein sequence ID" value="UXD22386.1"/>
    <property type="molecule type" value="Genomic_DNA"/>
</dbReference>
<evidence type="ECO:0000256" key="3">
    <source>
        <dbReference type="ARBA" id="ARBA00022763"/>
    </source>
</evidence>
<comment type="cofactor">
    <cofactor evidence="9">
        <name>Zn(2+)</name>
        <dbReference type="ChEBI" id="CHEBI:29105"/>
    </cofactor>
    <text evidence="9">Binds 1 zinc ion per homodimer.</text>
</comment>
<dbReference type="InterPro" id="IPR013134">
    <property type="entry name" value="Zn_hook_RAD50"/>
</dbReference>
<keyword evidence="7 9" id="KW-0175">Coiled coil</keyword>
<evidence type="ECO:0000256" key="4">
    <source>
        <dbReference type="ARBA" id="ARBA00022801"/>
    </source>
</evidence>
<feature type="binding site" evidence="9">
    <location>
        <begin position="794"/>
        <end position="799"/>
    </location>
    <ligand>
        <name>ATP</name>
        <dbReference type="ChEBI" id="CHEBI:30616"/>
    </ligand>
</feature>
<dbReference type="Proteomes" id="UP001063698">
    <property type="component" value="Chromosome"/>
</dbReference>
<dbReference type="Pfam" id="PF13175">
    <property type="entry name" value="AAA_15"/>
    <property type="match status" value="1"/>
</dbReference>
<feature type="domain" description="Zinc-hook" evidence="11">
    <location>
        <begin position="398"/>
        <end position="501"/>
    </location>
</feature>
<gene>
    <name evidence="9" type="primary">rad50</name>
    <name evidence="12" type="ORF">IPA_04190</name>
</gene>
<sequence>MIIKSVSIEDFLSHRRSEVSFDEGINVIVGPNGAGKSSIIDAIAFALTGEALTRKYGRGTDTTKTELIRKGARRAKVTLRIEIDGVEYIVERTLDAISSKTARTDAVLIRMDNGKGRIEAKGARAVTEAILQKMGLKNPTYLSKLLFVPQGNLMTVIEDTPSNRRQMIIQLLQLDKLSTAQENIGKALSNFKQELHELDKEKALLEHRKKEIELFEKKLEQMYTQRKSYERELNKLLERLKEIEPKVQELEKRRNEYIEYKTRLESLNKIIERTKDQINKKKKEVEQLLGNYTMEKLLEKRKRLEEILEKKDDILRRYTMAKDLEKKLDELKKIEDELKENLGIDEKIRNIERDLRKLRELERELTEKRIKSRDIENELSRVQRDLTTLRRLTGGISVIDLNFELEELNKELEKMEKRRDQLLRLKAMDEQRIEELKKALSLLKDKPYCPVCGRKLEPREREELRMRYETELQRIERKISKEMREINVLNNKIKKLKERIDNLTKIINRALGILDKYNEKYNAQEFDIDDLEILESELQKKMKEIGKSMEIEKLLKKVRTDIEKAERELEKLRSVQQRINSLKGIKETLEKQIEELEKIVGSDIEEVEREYLEIIRAEKEWKEVSEKIDRLNILFSSLNDLYERINEYEKDKAEILERLKEIRFNEKEYEQYVTEYERLKEEVSSLRTKLEALREKIEEYKEYVKEKDKIIKKINELDKKIMLMREYIEFIDNDVRPKLRNDVVALVLSSFRDQWSEATNEILKLFDTSVMSVSIDEGWNIKVITSAGESPVGFLSGGERVALALAMRIGMARVLIERNLTFMILDEPTIYLDMERKRNLKDVILAATRGGLHQLIIVTHDKEITDVADKLIIVEKSGSTSVVSEQ</sequence>
<feature type="binding site" evidence="9">
    <location>
        <position position="150"/>
    </location>
    <ligand>
        <name>ATP</name>
        <dbReference type="ChEBI" id="CHEBI:30616"/>
    </ligand>
</feature>
<dbReference type="InterPro" id="IPR022982">
    <property type="entry name" value="Rad50_ATPase_archaeal"/>
</dbReference>
<comment type="subunit">
    <text evidence="9">Homodimer. Forms a heterotetramer composed of two Mre11 subunits and two Rad50 subunits.</text>
</comment>
<dbReference type="InterPro" id="IPR041685">
    <property type="entry name" value="AAA_GajA/Old/RecF-like"/>
</dbReference>
<name>A0A977KB69_9CREN</name>
<dbReference type="PANTHER" id="PTHR32114">
    <property type="entry name" value="ABC TRANSPORTER ABCH.3"/>
    <property type="match status" value="1"/>
</dbReference>
<keyword evidence="6 9" id="KW-0067">ATP-binding</keyword>
<organism evidence="12 13">
    <name type="scientific">Ignicoccus pacificus DSM 13166</name>
    <dbReference type="NCBI Taxonomy" id="940294"/>
    <lineage>
        <taxon>Archaea</taxon>
        <taxon>Thermoproteota</taxon>
        <taxon>Thermoprotei</taxon>
        <taxon>Desulfurococcales</taxon>
        <taxon>Desulfurococcaceae</taxon>
        <taxon>Ignicoccus</taxon>
    </lineage>
</organism>
<evidence type="ECO:0000256" key="1">
    <source>
        <dbReference type="ARBA" id="ARBA00022723"/>
    </source>
</evidence>
<comment type="similarity">
    <text evidence="9">Belongs to the SMC family. RAD50 subfamily.</text>
</comment>
<keyword evidence="1 9" id="KW-0479">Metal-binding</keyword>
<keyword evidence="13" id="KW-1185">Reference proteome</keyword>
<comment type="caution">
    <text evidence="9">Lacks conserved residue(s) required for the propagation of feature annotation.</text>
</comment>
<dbReference type="GO" id="GO:0005524">
    <property type="term" value="F:ATP binding"/>
    <property type="evidence" value="ECO:0007669"/>
    <property type="project" value="UniProtKB-UniRule"/>
</dbReference>
<dbReference type="Gene3D" id="3.40.50.300">
    <property type="entry name" value="P-loop containing nucleotide triphosphate hydrolases"/>
    <property type="match status" value="2"/>
</dbReference>
<dbReference type="HAMAP" id="MF_00449">
    <property type="entry name" value="RAD50"/>
    <property type="match status" value="1"/>
</dbReference>
<protein>
    <recommendedName>
        <fullName evidence="9">DNA double-strand break repair Rad50 ATPase</fullName>
    </recommendedName>
</protein>
<evidence type="ECO:0000259" key="11">
    <source>
        <dbReference type="PROSITE" id="PS51131"/>
    </source>
</evidence>
<evidence type="ECO:0000256" key="2">
    <source>
        <dbReference type="ARBA" id="ARBA00022741"/>
    </source>
</evidence>
<dbReference type="PROSITE" id="PS51131">
    <property type="entry name" value="ZN_HOOK"/>
    <property type="match status" value="1"/>
</dbReference>
<feature type="binding site" evidence="9">
    <location>
        <begin position="32"/>
        <end position="38"/>
    </location>
    <ligand>
        <name>ATP</name>
        <dbReference type="ChEBI" id="CHEBI:30616"/>
    </ligand>
</feature>
<evidence type="ECO:0000256" key="10">
    <source>
        <dbReference type="PROSITE-ProRule" id="PRU00471"/>
    </source>
</evidence>
<dbReference type="InterPro" id="IPR027417">
    <property type="entry name" value="P-loop_NTPase"/>
</dbReference>
<comment type="function">
    <text evidence="9">Part of the Rad50/Mre11 complex, which is involved in the early steps of DNA double-strand break (DSB) repair. The complex may facilitate opening of the processed DNA ends to aid in the recruitment of HerA and NurA. Rad50 controls the balance between DNA end bridging and DNA resection via ATP-dependent structural rearrangements of the Rad50/Mre11 complex.</text>
</comment>
<feature type="binding site" evidence="9 10">
    <location>
        <position position="449"/>
    </location>
    <ligand>
        <name>Zn(2+)</name>
        <dbReference type="ChEBI" id="CHEBI:29105"/>
    </ligand>
</feature>
<keyword evidence="5 9" id="KW-0862">Zinc</keyword>
<dbReference type="PANTHER" id="PTHR32114:SF2">
    <property type="entry name" value="ABC TRANSPORTER ABCH.3"/>
    <property type="match status" value="1"/>
</dbReference>
<dbReference type="Pfam" id="PF04423">
    <property type="entry name" value="Rad50_zn_hook"/>
    <property type="match status" value="1"/>
</dbReference>
<comment type="domain">
    <text evidence="9">The two conserved Cys that bind zinc constitute the zinc-hook, which separates the large intramolecular coiled coil regions. The 2 Cys residues coordinate one molecule of zinc with the help of the 2 Cys residues of the zinc-hook of another Rad50 molecule, thereby forming a V-shaped homodimer.</text>
</comment>
<dbReference type="Gene3D" id="1.10.287.510">
    <property type="entry name" value="Helix hairpin bin"/>
    <property type="match status" value="1"/>
</dbReference>
<evidence type="ECO:0000256" key="9">
    <source>
        <dbReference type="HAMAP-Rule" id="MF_00449"/>
    </source>
</evidence>
<evidence type="ECO:0000313" key="12">
    <source>
        <dbReference type="EMBL" id="UXD22386.1"/>
    </source>
</evidence>
<dbReference type="GO" id="GO:0006302">
    <property type="term" value="P:double-strand break repair"/>
    <property type="evidence" value="ECO:0007669"/>
    <property type="project" value="UniProtKB-UniRule"/>
</dbReference>
<dbReference type="AlphaFoldDB" id="A0A977KB69"/>
<evidence type="ECO:0000313" key="13">
    <source>
        <dbReference type="Proteomes" id="UP001063698"/>
    </source>
</evidence>
<evidence type="ECO:0000256" key="5">
    <source>
        <dbReference type="ARBA" id="ARBA00022833"/>
    </source>
</evidence>
<evidence type="ECO:0000256" key="6">
    <source>
        <dbReference type="ARBA" id="ARBA00022840"/>
    </source>
</evidence>
<proteinExistence type="inferred from homology"/>
<feature type="binding site" evidence="9 10">
    <location>
        <position position="452"/>
    </location>
    <ligand>
        <name>Zn(2+)</name>
        <dbReference type="ChEBI" id="CHEBI:29105"/>
    </ligand>
</feature>
<evidence type="ECO:0000256" key="8">
    <source>
        <dbReference type="ARBA" id="ARBA00023204"/>
    </source>
</evidence>
<feature type="coiled-coil region" evidence="9">
    <location>
        <begin position="188"/>
        <end position="606"/>
    </location>
</feature>
<keyword evidence="4 9" id="KW-0378">Hydrolase</keyword>
<reference evidence="12" key="1">
    <citation type="submission" date="2013-11" db="EMBL/GenBank/DDBJ databases">
        <title>Comparative genomics of Ignicoccus.</title>
        <authorList>
            <person name="Podar M."/>
        </authorList>
    </citation>
    <scope>NUCLEOTIDE SEQUENCE</scope>
    <source>
        <strain evidence="12">DSM 13166</strain>
    </source>
</reference>
<feature type="coiled-coil region" evidence="9">
    <location>
        <begin position="638"/>
        <end position="720"/>
    </location>
</feature>